<gene>
    <name evidence="5" type="ORF">HEQ75_14690</name>
</gene>
<dbReference type="PANTHER" id="PTHR30290:SF64">
    <property type="entry name" value="ABC TRANSPORTER PERIPLASMIC BINDING PROTEIN"/>
    <property type="match status" value="1"/>
</dbReference>
<organism evidence="5 6">
    <name type="scientific">Falsiroseomonas selenitidurans</name>
    <dbReference type="NCBI Taxonomy" id="2716335"/>
    <lineage>
        <taxon>Bacteria</taxon>
        <taxon>Pseudomonadati</taxon>
        <taxon>Pseudomonadota</taxon>
        <taxon>Alphaproteobacteria</taxon>
        <taxon>Acetobacterales</taxon>
        <taxon>Roseomonadaceae</taxon>
        <taxon>Falsiroseomonas</taxon>
    </lineage>
</organism>
<comment type="subcellular location">
    <subcellularLocation>
        <location evidence="1">Periplasm</location>
    </subcellularLocation>
</comment>
<evidence type="ECO:0000256" key="1">
    <source>
        <dbReference type="ARBA" id="ARBA00004418"/>
    </source>
</evidence>
<sequence length="587" mass="65593">MAPADATAPPARSDAIAAHGEPALPPGFTHFPHVRPDAPKGCTLRMVQSGTFDTLNPFTLRGRFVMGVWEWVYATLLASSPDEASVAYAHLAERVEIDEPARRVRFTLRAEARFQDGRPVTAEDVAFTVATLARHGRPHHRRMLEAADPVVEGPRRVSLALPPGDARRGALDLGGLHVLPRHVWQGRDFDTLTMEIPVGSGPYRVDAVEPGRSVAFQRDPGWWGRDLPTARGRHNFDRIEQRWYRDRIAAFEALMAGRADWMVERDARRWSTAYDLPPVRDGRVQRIEQPHWFITGMNGFAFNLRQPRFADPRVRQALALLLDFEWANAALFHGAFRRTASFFQNADLAATLPPDAAERALMAEFPGLFPAEAFARAWQPPASDGSGRDRARLEQALALLEAAGWAPREADGVLVRHTDGRPFTLSVLAQSNAQQALLGVWFRALRRIGIAPRFEVVDAATFSARTRARDFDLVVRFTIPPEWPGAEQRTLWSSAADRPGGGNLSGLRDARVDALLDRLVAAPDRAALQTTARVLDRALQWQWLVVPAQYDPVRRLAVADRFAWPERRPRFGYGDDAVWCRAAQSTR</sequence>
<dbReference type="Proteomes" id="UP000787635">
    <property type="component" value="Unassembled WGS sequence"/>
</dbReference>
<dbReference type="InterPro" id="IPR039424">
    <property type="entry name" value="SBP_5"/>
</dbReference>
<dbReference type="InterPro" id="IPR030678">
    <property type="entry name" value="Peptide/Ni-bd"/>
</dbReference>
<dbReference type="PANTHER" id="PTHR30290">
    <property type="entry name" value="PERIPLASMIC BINDING COMPONENT OF ABC TRANSPORTER"/>
    <property type="match status" value="1"/>
</dbReference>
<dbReference type="CDD" id="cd08497">
    <property type="entry name" value="MbnE-like"/>
    <property type="match status" value="1"/>
</dbReference>
<dbReference type="InterPro" id="IPR000914">
    <property type="entry name" value="SBP_5_dom"/>
</dbReference>
<protein>
    <submittedName>
        <fullName evidence="5">ABC transporter substrate-binding protein</fullName>
    </submittedName>
</protein>
<accession>A0ABX1EB10</accession>
<comment type="similarity">
    <text evidence="2">Belongs to the bacterial solute-binding protein 5 family.</text>
</comment>
<comment type="caution">
    <text evidence="5">The sequence shown here is derived from an EMBL/GenBank/DDBJ whole genome shotgun (WGS) entry which is preliminary data.</text>
</comment>
<proteinExistence type="inferred from homology"/>
<keyword evidence="3" id="KW-0732">Signal</keyword>
<feature type="domain" description="Solute-binding protein family 5" evidence="4">
    <location>
        <begin position="89"/>
        <end position="480"/>
    </location>
</feature>
<evidence type="ECO:0000259" key="4">
    <source>
        <dbReference type="Pfam" id="PF00496"/>
    </source>
</evidence>
<dbReference type="SUPFAM" id="SSF53850">
    <property type="entry name" value="Periplasmic binding protein-like II"/>
    <property type="match status" value="1"/>
</dbReference>
<reference evidence="5 6" key="1">
    <citation type="submission" date="2020-03" db="EMBL/GenBank/DDBJ databases">
        <title>Roseomonas selenitidurans sp. nov. isolated from urban soil.</title>
        <authorList>
            <person name="Liu H."/>
        </authorList>
    </citation>
    <scope>NUCLEOTIDE SEQUENCE [LARGE SCALE GENOMIC DNA]</scope>
    <source>
        <strain evidence="5 6">BU-1</strain>
    </source>
</reference>
<evidence type="ECO:0000256" key="3">
    <source>
        <dbReference type="ARBA" id="ARBA00022729"/>
    </source>
</evidence>
<dbReference type="PIRSF" id="PIRSF002741">
    <property type="entry name" value="MppA"/>
    <property type="match status" value="1"/>
</dbReference>
<dbReference type="Gene3D" id="3.40.190.10">
    <property type="entry name" value="Periplasmic binding protein-like II"/>
    <property type="match status" value="1"/>
</dbReference>
<evidence type="ECO:0000256" key="2">
    <source>
        <dbReference type="ARBA" id="ARBA00005695"/>
    </source>
</evidence>
<evidence type="ECO:0000313" key="6">
    <source>
        <dbReference type="Proteomes" id="UP000787635"/>
    </source>
</evidence>
<evidence type="ECO:0000313" key="5">
    <source>
        <dbReference type="EMBL" id="NKC32110.1"/>
    </source>
</evidence>
<dbReference type="Gene3D" id="3.10.105.10">
    <property type="entry name" value="Dipeptide-binding Protein, Domain 3"/>
    <property type="match status" value="1"/>
</dbReference>
<keyword evidence="6" id="KW-1185">Reference proteome</keyword>
<dbReference type="EMBL" id="JAAVNE010000022">
    <property type="protein sequence ID" value="NKC32110.1"/>
    <property type="molecule type" value="Genomic_DNA"/>
</dbReference>
<dbReference type="Pfam" id="PF00496">
    <property type="entry name" value="SBP_bac_5"/>
    <property type="match status" value="1"/>
</dbReference>
<dbReference type="RefSeq" id="WP_168031858.1">
    <property type="nucleotide sequence ID" value="NZ_JAAVNE010000022.1"/>
</dbReference>
<name>A0ABX1EB10_9PROT</name>